<feature type="region of interest" description="Disordered" evidence="2">
    <location>
        <begin position="230"/>
        <end position="270"/>
    </location>
</feature>
<feature type="region of interest" description="Disordered" evidence="2">
    <location>
        <begin position="113"/>
        <end position="159"/>
    </location>
</feature>
<feature type="compositionally biased region" description="Basic and acidic residues" evidence="2">
    <location>
        <begin position="130"/>
        <end position="146"/>
    </location>
</feature>
<organism evidence="4">
    <name type="scientific">marine sediment metagenome</name>
    <dbReference type="NCBI Taxonomy" id="412755"/>
    <lineage>
        <taxon>unclassified sequences</taxon>
        <taxon>metagenomes</taxon>
        <taxon>ecological metagenomes</taxon>
    </lineage>
</organism>
<dbReference type="AlphaFoldDB" id="A0A0F9PFW8"/>
<gene>
    <name evidence="4" type="ORF">LCGC14_0905660</name>
</gene>
<evidence type="ECO:0000259" key="3">
    <source>
        <dbReference type="PROSITE" id="PS50164"/>
    </source>
</evidence>
<comment type="similarity">
    <text evidence="1">To endonucleases of group I introns of fungi and phage.</text>
</comment>
<proteinExistence type="predicted"/>
<evidence type="ECO:0000256" key="2">
    <source>
        <dbReference type="SAM" id="MobiDB-lite"/>
    </source>
</evidence>
<evidence type="ECO:0000313" key="4">
    <source>
        <dbReference type="EMBL" id="KKN23367.1"/>
    </source>
</evidence>
<dbReference type="Gene3D" id="3.40.1440.10">
    <property type="entry name" value="GIY-YIG endonuclease"/>
    <property type="match status" value="1"/>
</dbReference>
<dbReference type="Pfam" id="PF07460">
    <property type="entry name" value="NUMOD3"/>
    <property type="match status" value="2"/>
</dbReference>
<protein>
    <recommendedName>
        <fullName evidence="3">GIY-YIG domain-containing protein</fullName>
    </recommendedName>
</protein>
<feature type="region of interest" description="Disordered" evidence="2">
    <location>
        <begin position="173"/>
        <end position="210"/>
    </location>
</feature>
<dbReference type="SMART" id="SM00465">
    <property type="entry name" value="GIYc"/>
    <property type="match status" value="1"/>
</dbReference>
<dbReference type="SUPFAM" id="SSF82771">
    <property type="entry name" value="GIY-YIG endonuclease"/>
    <property type="match status" value="1"/>
</dbReference>
<dbReference type="InterPro" id="IPR003611">
    <property type="entry name" value="NUMOD3"/>
</dbReference>
<comment type="caution">
    <text evidence="4">The sequence shown here is derived from an EMBL/GenBank/DDBJ whole genome shotgun (WGS) entry which is preliminary data.</text>
</comment>
<dbReference type="GO" id="GO:0004519">
    <property type="term" value="F:endonuclease activity"/>
    <property type="evidence" value="ECO:0007669"/>
    <property type="project" value="InterPro"/>
</dbReference>
<dbReference type="InterPro" id="IPR035901">
    <property type="entry name" value="GIY-YIG_endonuc_sf"/>
</dbReference>
<dbReference type="GO" id="GO:0003677">
    <property type="term" value="F:DNA binding"/>
    <property type="evidence" value="ECO:0007669"/>
    <property type="project" value="InterPro"/>
</dbReference>
<accession>A0A0F9PFW8</accession>
<feature type="domain" description="GIY-YIG" evidence="3">
    <location>
        <begin position="1"/>
        <end position="90"/>
    </location>
</feature>
<dbReference type="Pfam" id="PF01541">
    <property type="entry name" value="GIY-YIG"/>
    <property type="match status" value="1"/>
</dbReference>
<dbReference type="PROSITE" id="PS50164">
    <property type="entry name" value="GIY_YIG"/>
    <property type="match status" value="1"/>
</dbReference>
<reference evidence="4" key="1">
    <citation type="journal article" date="2015" name="Nature">
        <title>Complex archaea that bridge the gap between prokaryotes and eukaryotes.</title>
        <authorList>
            <person name="Spang A."/>
            <person name="Saw J.H."/>
            <person name="Jorgensen S.L."/>
            <person name="Zaremba-Niedzwiedzka K."/>
            <person name="Martijn J."/>
            <person name="Lind A.E."/>
            <person name="van Eijk R."/>
            <person name="Schleper C."/>
            <person name="Guy L."/>
            <person name="Ettema T.J."/>
        </authorList>
    </citation>
    <scope>NUCLEOTIDE SEQUENCE</scope>
</reference>
<dbReference type="CDD" id="cd10437">
    <property type="entry name" value="GIY-YIG_HE_I-TevI_like"/>
    <property type="match status" value="1"/>
</dbReference>
<dbReference type="SUPFAM" id="SSF64496">
    <property type="entry name" value="DNA-binding domain of intron-encoded endonucleases"/>
    <property type="match status" value="2"/>
</dbReference>
<dbReference type="InterPro" id="IPR000305">
    <property type="entry name" value="GIY-YIG_endonuc"/>
</dbReference>
<sequence>MPSGIYEIVNTINGKMYIGSAVSLSGRFRQHRFTLKNGKHGNVHLQRAWNKYGPVSFVFSVIEYVAEKDLLAREQYWIDAYGVASEGYNICPIAGSNLGLRWSEEAKRKASIAKKGTGCGEDNPFHGKKHTQESKDKMSRALKGHEPNSGSFEKGHVMSDETKRKIRLKLDGENHPMYGKHHTKESLEKMSAAKKGQHSSPQTEFKKRLVPWNKGKTGVYSKETLAKMAAAKKENPSSSAFKKGHKFSRASIDKGRRTRKENWLRERDKK</sequence>
<dbReference type="EMBL" id="LAZR01002978">
    <property type="protein sequence ID" value="KKN23367.1"/>
    <property type="molecule type" value="Genomic_DNA"/>
</dbReference>
<dbReference type="InterPro" id="IPR006350">
    <property type="entry name" value="Intron_endoG1"/>
</dbReference>
<dbReference type="SMART" id="SM00496">
    <property type="entry name" value="IENR2"/>
    <property type="match status" value="5"/>
</dbReference>
<evidence type="ECO:0000256" key="1">
    <source>
        <dbReference type="ARBA" id="ARBA00010045"/>
    </source>
</evidence>
<feature type="compositionally biased region" description="Basic and acidic residues" evidence="2">
    <location>
        <begin position="251"/>
        <end position="270"/>
    </location>
</feature>
<name>A0A0F9PFW8_9ZZZZ</name>
<dbReference type="NCBIfam" id="TIGR01453">
    <property type="entry name" value="grpIintron_endo"/>
    <property type="match status" value="1"/>
</dbReference>